<name>A0AAD5LP53_PYTIN</name>
<dbReference type="EMBL" id="JAKCXM010000057">
    <property type="protein sequence ID" value="KAJ0404762.1"/>
    <property type="molecule type" value="Genomic_DNA"/>
</dbReference>
<reference evidence="1" key="1">
    <citation type="submission" date="2021-12" db="EMBL/GenBank/DDBJ databases">
        <title>Prjna785345.</title>
        <authorList>
            <person name="Rujirawat T."/>
            <person name="Krajaejun T."/>
        </authorList>
    </citation>
    <scope>NUCLEOTIDE SEQUENCE</scope>
    <source>
        <strain evidence="1">Pi057C3</strain>
    </source>
</reference>
<protein>
    <submittedName>
        <fullName evidence="1">Uncharacterized protein</fullName>
    </submittedName>
</protein>
<gene>
    <name evidence="1" type="ORF">P43SY_005586</name>
</gene>
<sequence length="139" mass="15879">MTGIVPVLPPKYSARLFRSSFTTCGSVYLAARNELWCCATMAFIVLLTSLNYWRHPVHGWRRTVDMSAVFVGMTYHIYCSAFCENRMYQVFYLLFVAKTAYCYMKARNASNKNESSAWHCGVHVVGNIANMLLYMGLTV</sequence>
<dbReference type="AlphaFoldDB" id="A0AAD5LP53"/>
<accession>A0AAD5LP53</accession>
<evidence type="ECO:0000313" key="2">
    <source>
        <dbReference type="Proteomes" id="UP001209570"/>
    </source>
</evidence>
<organism evidence="1 2">
    <name type="scientific">Pythium insidiosum</name>
    <name type="common">Pythiosis disease agent</name>
    <dbReference type="NCBI Taxonomy" id="114742"/>
    <lineage>
        <taxon>Eukaryota</taxon>
        <taxon>Sar</taxon>
        <taxon>Stramenopiles</taxon>
        <taxon>Oomycota</taxon>
        <taxon>Peronosporomycetes</taxon>
        <taxon>Pythiales</taxon>
        <taxon>Pythiaceae</taxon>
        <taxon>Pythium</taxon>
    </lineage>
</organism>
<evidence type="ECO:0000313" key="1">
    <source>
        <dbReference type="EMBL" id="KAJ0404762.1"/>
    </source>
</evidence>
<comment type="caution">
    <text evidence="1">The sequence shown here is derived from an EMBL/GenBank/DDBJ whole genome shotgun (WGS) entry which is preliminary data.</text>
</comment>
<dbReference type="Proteomes" id="UP001209570">
    <property type="component" value="Unassembled WGS sequence"/>
</dbReference>
<keyword evidence="2" id="KW-1185">Reference proteome</keyword>
<proteinExistence type="predicted"/>